<protein>
    <submittedName>
        <fullName evidence="1">Unnamed protein product</fullName>
    </submittedName>
</protein>
<gene>
    <name evidence="1" type="ORF">Pfra01_002062200</name>
</gene>
<dbReference type="EMBL" id="BSXT01002830">
    <property type="protein sequence ID" value="GMF51181.1"/>
    <property type="molecule type" value="Genomic_DNA"/>
</dbReference>
<comment type="caution">
    <text evidence="1">The sequence shown here is derived from an EMBL/GenBank/DDBJ whole genome shotgun (WGS) entry which is preliminary data.</text>
</comment>
<evidence type="ECO:0000313" key="2">
    <source>
        <dbReference type="Proteomes" id="UP001165121"/>
    </source>
</evidence>
<sequence>MHQQPRENHQGFVQNGFISADLAVKMLPFAIIKDLVTIVNFIWGQDWIPYEKYMMVFSGAVRTNVVKVVQWFCKHHRASRESIAIAFPGGYESTEQHSSEL</sequence>
<evidence type="ECO:0000313" key="1">
    <source>
        <dbReference type="EMBL" id="GMF51181.1"/>
    </source>
</evidence>
<organism evidence="1 2">
    <name type="scientific">Phytophthora fragariaefolia</name>
    <dbReference type="NCBI Taxonomy" id="1490495"/>
    <lineage>
        <taxon>Eukaryota</taxon>
        <taxon>Sar</taxon>
        <taxon>Stramenopiles</taxon>
        <taxon>Oomycota</taxon>
        <taxon>Peronosporomycetes</taxon>
        <taxon>Peronosporales</taxon>
        <taxon>Peronosporaceae</taxon>
        <taxon>Phytophthora</taxon>
    </lineage>
</organism>
<dbReference type="Proteomes" id="UP001165121">
    <property type="component" value="Unassembled WGS sequence"/>
</dbReference>
<dbReference type="OrthoDB" id="135485at2759"/>
<dbReference type="AlphaFoldDB" id="A0A9W6Y1Y8"/>
<accession>A0A9W6Y1Y8</accession>
<proteinExistence type="predicted"/>
<keyword evidence="2" id="KW-1185">Reference proteome</keyword>
<reference evidence="1" key="1">
    <citation type="submission" date="2023-04" db="EMBL/GenBank/DDBJ databases">
        <title>Phytophthora fragariaefolia NBRC 109709.</title>
        <authorList>
            <person name="Ichikawa N."/>
            <person name="Sato H."/>
            <person name="Tonouchi N."/>
        </authorList>
    </citation>
    <scope>NUCLEOTIDE SEQUENCE</scope>
    <source>
        <strain evidence="1">NBRC 109709</strain>
    </source>
</reference>
<name>A0A9W6Y1Y8_9STRA</name>